<dbReference type="InterPro" id="IPR011032">
    <property type="entry name" value="GroES-like_sf"/>
</dbReference>
<dbReference type="SMART" id="SM00829">
    <property type="entry name" value="PKS_ER"/>
    <property type="match status" value="1"/>
</dbReference>
<dbReference type="InterPro" id="IPR013149">
    <property type="entry name" value="ADH-like_C"/>
</dbReference>
<evidence type="ECO:0000256" key="3">
    <source>
        <dbReference type="ARBA" id="ARBA00022833"/>
    </source>
</evidence>
<dbReference type="InterPro" id="IPR013154">
    <property type="entry name" value="ADH-like_N"/>
</dbReference>
<dbReference type="Pfam" id="PF00107">
    <property type="entry name" value="ADH_zinc_N"/>
    <property type="match status" value="1"/>
</dbReference>
<comment type="cofactor">
    <cofactor evidence="1 5">
        <name>Zn(2+)</name>
        <dbReference type="ChEBI" id="CHEBI:29105"/>
    </cofactor>
</comment>
<sequence length="353" mass="36606">MTETMKAIRHVGYHTFPELKDVPKPSPGPGEVLLKVAGSGACHSDVAIFNEFDEGLVPALDPEYTLGHEISGWVEEVGDGVAGLDKGDAYLVYGPTGCGRCDMCARGAETYCRYPEEAGANGLGLGRDGGMAEYVVVPAGNLIPLGDADPIAASALADAGLTPYHAIKKALPALNGGGKTALVIGLGGLGLIAVQILKALTGATIIATDAKEEALSSAADLGATTVPVGDKQVEQIRELTGGRGVDAVFDFVGIGATVTTALRSAGVGADIAIVGLGDGSAADWSFRASPYEARLYSTYWGSRDELFELVEMLRRGQIEPLYTTYPLEKGLEAYQLLLDGKVSGRAVIVPHGE</sequence>
<dbReference type="Pfam" id="PF08240">
    <property type="entry name" value="ADH_N"/>
    <property type="match status" value="1"/>
</dbReference>
<protein>
    <submittedName>
        <fullName evidence="7">Alcohol dehydrogenase, propanol-preferring</fullName>
    </submittedName>
</protein>
<dbReference type="SUPFAM" id="SSF51735">
    <property type="entry name" value="NAD(P)-binding Rossmann-fold domains"/>
    <property type="match status" value="1"/>
</dbReference>
<dbReference type="STRING" id="1203190.GCA_000312345_00528"/>
<dbReference type="InterPro" id="IPR002328">
    <property type="entry name" value="ADH_Zn_CS"/>
</dbReference>
<dbReference type="Gene3D" id="3.40.50.720">
    <property type="entry name" value="NAD(P)-binding Rossmann-like Domain"/>
    <property type="match status" value="1"/>
</dbReference>
<keyword evidence="2 5" id="KW-0479">Metal-binding</keyword>
<evidence type="ECO:0000256" key="1">
    <source>
        <dbReference type="ARBA" id="ARBA00001947"/>
    </source>
</evidence>
<dbReference type="InterPro" id="IPR050129">
    <property type="entry name" value="Zn_alcohol_dh"/>
</dbReference>
<dbReference type="EMBL" id="LT629765">
    <property type="protein sequence ID" value="SDR74735.1"/>
    <property type="molecule type" value="Genomic_DNA"/>
</dbReference>
<proteinExistence type="inferred from homology"/>
<gene>
    <name evidence="7" type="ORF">SAMN04488539_0242</name>
</gene>
<dbReference type="AlphaFoldDB" id="A0A1H1LL27"/>
<dbReference type="Proteomes" id="UP000182237">
    <property type="component" value="Chromosome I"/>
</dbReference>
<dbReference type="PANTHER" id="PTHR43401">
    <property type="entry name" value="L-THREONINE 3-DEHYDROGENASE"/>
    <property type="match status" value="1"/>
</dbReference>
<evidence type="ECO:0000313" key="8">
    <source>
        <dbReference type="Proteomes" id="UP000182237"/>
    </source>
</evidence>
<dbReference type="eggNOG" id="COG1064">
    <property type="taxonomic scope" value="Bacteria"/>
</dbReference>
<name>A0A1H1LL27_9CORY</name>
<organism evidence="7 8">
    <name type="scientific">Corynebacterium timonense</name>
    <dbReference type="NCBI Taxonomy" id="441500"/>
    <lineage>
        <taxon>Bacteria</taxon>
        <taxon>Bacillati</taxon>
        <taxon>Actinomycetota</taxon>
        <taxon>Actinomycetes</taxon>
        <taxon>Mycobacteriales</taxon>
        <taxon>Corynebacteriaceae</taxon>
        <taxon>Corynebacterium</taxon>
    </lineage>
</organism>
<evidence type="ECO:0000256" key="4">
    <source>
        <dbReference type="ARBA" id="ARBA00023002"/>
    </source>
</evidence>
<dbReference type="PROSITE" id="PS00059">
    <property type="entry name" value="ADH_ZINC"/>
    <property type="match status" value="1"/>
</dbReference>
<dbReference type="GO" id="GO:0016491">
    <property type="term" value="F:oxidoreductase activity"/>
    <property type="evidence" value="ECO:0007669"/>
    <property type="project" value="UniProtKB-KW"/>
</dbReference>
<evidence type="ECO:0000259" key="6">
    <source>
        <dbReference type="SMART" id="SM00829"/>
    </source>
</evidence>
<accession>A0A1H1LL27</accession>
<keyword evidence="4" id="KW-0560">Oxidoreductase</keyword>
<keyword evidence="3 5" id="KW-0862">Zinc</keyword>
<dbReference type="InterPro" id="IPR036291">
    <property type="entry name" value="NAD(P)-bd_dom_sf"/>
</dbReference>
<dbReference type="Gene3D" id="3.90.180.10">
    <property type="entry name" value="Medium-chain alcohol dehydrogenases, catalytic domain"/>
    <property type="match status" value="1"/>
</dbReference>
<evidence type="ECO:0000256" key="2">
    <source>
        <dbReference type="ARBA" id="ARBA00022723"/>
    </source>
</evidence>
<dbReference type="GO" id="GO:0008270">
    <property type="term" value="F:zinc ion binding"/>
    <property type="evidence" value="ECO:0007669"/>
    <property type="project" value="InterPro"/>
</dbReference>
<dbReference type="PANTHER" id="PTHR43401:SF4">
    <property type="entry name" value="D-ARABINOSE 1-DEHYDROGENASE (NADP(+))"/>
    <property type="match status" value="1"/>
</dbReference>
<comment type="similarity">
    <text evidence="5">Belongs to the zinc-containing alcohol dehydrogenase family.</text>
</comment>
<feature type="domain" description="Enoyl reductase (ER)" evidence="6">
    <location>
        <begin position="12"/>
        <end position="348"/>
    </location>
</feature>
<evidence type="ECO:0000256" key="5">
    <source>
        <dbReference type="RuleBase" id="RU361277"/>
    </source>
</evidence>
<evidence type="ECO:0000313" key="7">
    <source>
        <dbReference type="EMBL" id="SDR74735.1"/>
    </source>
</evidence>
<reference evidence="7 8" key="1">
    <citation type="submission" date="2016-10" db="EMBL/GenBank/DDBJ databases">
        <authorList>
            <person name="de Groot N.N."/>
        </authorList>
    </citation>
    <scope>NUCLEOTIDE SEQUENCE [LARGE SCALE GENOMIC DNA]</scope>
    <source>
        <strain evidence="7 8">DSM 45434</strain>
    </source>
</reference>
<dbReference type="RefSeq" id="WP_019193392.1">
    <property type="nucleotide sequence ID" value="NZ_LT629765.1"/>
</dbReference>
<keyword evidence="8" id="KW-1185">Reference proteome</keyword>
<dbReference type="InterPro" id="IPR020843">
    <property type="entry name" value="ER"/>
</dbReference>
<dbReference type="SUPFAM" id="SSF50129">
    <property type="entry name" value="GroES-like"/>
    <property type="match status" value="1"/>
</dbReference>